<dbReference type="Gene3D" id="2.40.30.170">
    <property type="match status" value="1"/>
</dbReference>
<dbReference type="InterPro" id="IPR050739">
    <property type="entry name" value="MFP"/>
</dbReference>
<accession>A0ABQ1GND0</accession>
<reference evidence="5" key="1">
    <citation type="journal article" date="2019" name="Int. J. Syst. Evol. Microbiol.">
        <title>The Global Catalogue of Microorganisms (GCM) 10K type strain sequencing project: providing services to taxonomists for standard genome sequencing and annotation.</title>
        <authorList>
            <consortium name="The Broad Institute Genomics Platform"/>
            <consortium name="The Broad Institute Genome Sequencing Center for Infectious Disease"/>
            <person name="Wu L."/>
            <person name="Ma J."/>
        </authorList>
    </citation>
    <scope>NUCLEOTIDE SEQUENCE [LARGE SCALE GENOMIC DNA]</scope>
    <source>
        <strain evidence="5">CGMCC 1.15439</strain>
    </source>
</reference>
<keyword evidence="5" id="KW-1185">Reference proteome</keyword>
<feature type="coiled-coil region" evidence="1">
    <location>
        <begin position="139"/>
        <end position="175"/>
    </location>
</feature>
<dbReference type="Pfam" id="PF26002">
    <property type="entry name" value="Beta-barrel_AprE"/>
    <property type="match status" value="1"/>
</dbReference>
<dbReference type="Proteomes" id="UP000620046">
    <property type="component" value="Unassembled WGS sequence"/>
</dbReference>
<evidence type="ECO:0000256" key="2">
    <source>
        <dbReference type="SAM" id="Phobius"/>
    </source>
</evidence>
<keyword evidence="2" id="KW-0812">Transmembrane</keyword>
<organism evidence="4 5">
    <name type="scientific">Dyella nitratireducens</name>
    <dbReference type="NCBI Taxonomy" id="1849580"/>
    <lineage>
        <taxon>Bacteria</taxon>
        <taxon>Pseudomonadati</taxon>
        <taxon>Pseudomonadota</taxon>
        <taxon>Gammaproteobacteria</taxon>
        <taxon>Lysobacterales</taxon>
        <taxon>Rhodanobacteraceae</taxon>
        <taxon>Dyella</taxon>
    </lineage>
</organism>
<protein>
    <submittedName>
        <fullName evidence="4">Hemolysin secretion protein D</fullName>
    </submittedName>
</protein>
<keyword evidence="1" id="KW-0175">Coiled coil</keyword>
<dbReference type="RefSeq" id="WP_188797132.1">
    <property type="nucleotide sequence ID" value="NZ_BMJA01000004.1"/>
</dbReference>
<evidence type="ECO:0000259" key="3">
    <source>
        <dbReference type="Pfam" id="PF26002"/>
    </source>
</evidence>
<name>A0ABQ1GND0_9GAMM</name>
<keyword evidence="2" id="KW-1133">Transmembrane helix</keyword>
<evidence type="ECO:0000256" key="1">
    <source>
        <dbReference type="SAM" id="Coils"/>
    </source>
</evidence>
<sequence length="414" mass="44943">MTLFRSEALEGKRRQLYGVTTIHQPPSLLWLTVLVAVITVVVFILLCTMPIPQKETVSGWLTPDVGIAQVYSPKGGIATSVQVQLGHVVKQGESLATLNTDTTGPNGSLATEEKTHITARIAELDAQISENAKSGVLEVARLKQHADALRSEAENLKLQQSLEKEQVEIAKVQIDRIKSGVDKGYVSQDENDRRRDSLLGREQSLADIDRQIASKMEEAREASVQIQTTEQSTESNASKLRADRYALTQSLAEASAQGSNILSAPIAGRISYINLSVGQSAVPNTPLFAISPLSGALIAEILVPTERAGFVEVGQTVRVMVDAYPFQRYGAIRGTVIGVSKAAVTPNQIASPIVFKEATYVVKVRLSEENVETYGKARALQPGMTLKADVITDHRTLLQWVVDPLLAAKRRATE</sequence>
<gene>
    <name evidence="4" type="primary">hlyD</name>
    <name evidence="4" type="ORF">GCM10010981_40370</name>
</gene>
<dbReference type="PANTHER" id="PTHR30386">
    <property type="entry name" value="MEMBRANE FUSION SUBUNIT OF EMRAB-TOLC MULTIDRUG EFFLUX PUMP"/>
    <property type="match status" value="1"/>
</dbReference>
<evidence type="ECO:0000313" key="4">
    <source>
        <dbReference type="EMBL" id="GGA47111.1"/>
    </source>
</evidence>
<dbReference type="PANTHER" id="PTHR30386:SF28">
    <property type="entry name" value="EXPORTED PROTEIN"/>
    <property type="match status" value="1"/>
</dbReference>
<proteinExistence type="predicted"/>
<feature type="transmembrane region" description="Helical" evidence="2">
    <location>
        <begin position="28"/>
        <end position="47"/>
    </location>
</feature>
<evidence type="ECO:0000313" key="5">
    <source>
        <dbReference type="Proteomes" id="UP000620046"/>
    </source>
</evidence>
<dbReference type="EMBL" id="BMJA01000004">
    <property type="protein sequence ID" value="GGA47111.1"/>
    <property type="molecule type" value="Genomic_DNA"/>
</dbReference>
<dbReference type="Gene3D" id="2.40.50.100">
    <property type="match status" value="1"/>
</dbReference>
<comment type="caution">
    <text evidence="4">The sequence shown here is derived from an EMBL/GenBank/DDBJ whole genome shotgun (WGS) entry which is preliminary data.</text>
</comment>
<feature type="domain" description="AprE-like beta-barrel" evidence="3">
    <location>
        <begin position="297"/>
        <end position="392"/>
    </location>
</feature>
<dbReference type="PRINTS" id="PR01490">
    <property type="entry name" value="RTXTOXIND"/>
</dbReference>
<keyword evidence="2" id="KW-0472">Membrane</keyword>
<dbReference type="InterPro" id="IPR058982">
    <property type="entry name" value="Beta-barrel_AprE"/>
</dbReference>